<keyword evidence="2" id="KW-1185">Reference proteome</keyword>
<reference evidence="1 2" key="1">
    <citation type="journal article" date="2014" name="BMC Genomics">
        <title>The genome of the intracellular bacterium of the coastal bivalve, Solemya velum: a blueprint for thriving in and out of symbiosis.</title>
        <authorList>
            <person name="Dmytrenko O."/>
            <person name="Russell S.L."/>
            <person name="Loo W.T."/>
            <person name="Fontanez K.M."/>
            <person name="Liao L."/>
            <person name="Roeselers G."/>
            <person name="Sharma R."/>
            <person name="Stewart F.J."/>
            <person name="Newton I.L."/>
            <person name="Woyke T."/>
            <person name="Wu D."/>
            <person name="Lang J.M."/>
            <person name="Eisen J.A."/>
            <person name="Cavanaugh C.M."/>
        </authorList>
    </citation>
    <scope>NUCLEOTIDE SEQUENCE [LARGE SCALE GENOMIC DNA]</scope>
    <source>
        <strain evidence="1 2">WH</strain>
    </source>
</reference>
<dbReference type="Proteomes" id="UP000030856">
    <property type="component" value="Unassembled WGS sequence"/>
</dbReference>
<evidence type="ECO:0000313" key="1">
    <source>
        <dbReference type="EMBL" id="KHF24722.1"/>
    </source>
</evidence>
<comment type="caution">
    <text evidence="1">The sequence shown here is derived from an EMBL/GenBank/DDBJ whole genome shotgun (WGS) entry which is preliminary data.</text>
</comment>
<proteinExistence type="predicted"/>
<organism evidence="1 2">
    <name type="scientific">Solemya velum gill symbiont</name>
    <dbReference type="NCBI Taxonomy" id="2340"/>
    <lineage>
        <taxon>Bacteria</taxon>
        <taxon>Pseudomonadati</taxon>
        <taxon>Pseudomonadota</taxon>
        <taxon>Gammaproteobacteria</taxon>
        <taxon>sulfur-oxidizing symbionts</taxon>
    </lineage>
</organism>
<dbReference type="AlphaFoldDB" id="A0A0B0H7T7"/>
<dbReference type="EMBL" id="JRAA01000002">
    <property type="protein sequence ID" value="KHF24722.1"/>
    <property type="molecule type" value="Genomic_DNA"/>
</dbReference>
<protein>
    <submittedName>
        <fullName evidence="1">Uncharacterized protein</fullName>
    </submittedName>
</protein>
<gene>
    <name evidence="1" type="ORF">JV46_07890</name>
</gene>
<evidence type="ECO:0000313" key="2">
    <source>
        <dbReference type="Proteomes" id="UP000030856"/>
    </source>
</evidence>
<sequence length="196" mass="22108">MELKVIIEDQLYTLNVPEELLQKAAEFFDKMDADMDKGIQMSRQWVQKPGLIERLQLVGNKLLTAIENENENLGRMMAGYILSRAPNIDTIDLDTSGEMQGTEITFKEQAAPVSFGMPPGASMGMDLEDPYGMDPALRENAEKKVSSVFKQGRIYAFSIYNSRSDSWETITVGKDEAEAQRMRDETVISKMLEMAH</sequence>
<dbReference type="eggNOG" id="ENOG502ZD39">
    <property type="taxonomic scope" value="Bacteria"/>
</dbReference>
<dbReference type="STRING" id="2340.JV46_07890"/>
<dbReference type="RefSeq" id="WP_043116957.1">
    <property type="nucleotide sequence ID" value="NZ_JRAA01000002.1"/>
</dbReference>
<name>A0A0B0H7T7_SOVGS</name>
<accession>A0A0B0H7T7</accession>